<organism evidence="2 3">
    <name type="scientific">Ensete ventricosum</name>
    <name type="common">Abyssinian banana</name>
    <name type="synonym">Musa ensete</name>
    <dbReference type="NCBI Taxonomy" id="4639"/>
    <lineage>
        <taxon>Eukaryota</taxon>
        <taxon>Viridiplantae</taxon>
        <taxon>Streptophyta</taxon>
        <taxon>Embryophyta</taxon>
        <taxon>Tracheophyta</taxon>
        <taxon>Spermatophyta</taxon>
        <taxon>Magnoliopsida</taxon>
        <taxon>Liliopsida</taxon>
        <taxon>Zingiberales</taxon>
        <taxon>Musaceae</taxon>
        <taxon>Ensete</taxon>
    </lineage>
</organism>
<feature type="region of interest" description="Disordered" evidence="1">
    <location>
        <begin position="97"/>
        <end position="141"/>
    </location>
</feature>
<evidence type="ECO:0000313" key="3">
    <source>
        <dbReference type="Proteomes" id="UP000287651"/>
    </source>
</evidence>
<feature type="compositionally biased region" description="Basic and acidic residues" evidence="1">
    <location>
        <begin position="103"/>
        <end position="128"/>
    </location>
</feature>
<proteinExistence type="predicted"/>
<comment type="caution">
    <text evidence="2">The sequence shown here is derived from an EMBL/GenBank/DDBJ whole genome shotgun (WGS) entry which is preliminary data.</text>
</comment>
<dbReference type="AlphaFoldDB" id="A0A426ZN25"/>
<evidence type="ECO:0000313" key="2">
    <source>
        <dbReference type="EMBL" id="RRT65378.1"/>
    </source>
</evidence>
<evidence type="ECO:0000256" key="1">
    <source>
        <dbReference type="SAM" id="MobiDB-lite"/>
    </source>
</evidence>
<protein>
    <submittedName>
        <fullName evidence="2">Uncharacterized protein</fullName>
    </submittedName>
</protein>
<name>A0A426ZN25_ENSVE</name>
<dbReference type="Proteomes" id="UP000287651">
    <property type="component" value="Unassembled WGS sequence"/>
</dbReference>
<accession>A0A426ZN25</accession>
<gene>
    <name evidence="2" type="ORF">B296_00019284</name>
</gene>
<dbReference type="EMBL" id="AMZH03005834">
    <property type="protein sequence ID" value="RRT65378.1"/>
    <property type="molecule type" value="Genomic_DNA"/>
</dbReference>
<reference evidence="2 3" key="1">
    <citation type="journal article" date="2014" name="Agronomy (Basel)">
        <title>A Draft Genome Sequence for Ensete ventricosum, the Drought-Tolerant Tree Against Hunger.</title>
        <authorList>
            <person name="Harrison J."/>
            <person name="Moore K.A."/>
            <person name="Paszkiewicz K."/>
            <person name="Jones T."/>
            <person name="Grant M."/>
            <person name="Ambacheew D."/>
            <person name="Muzemil S."/>
            <person name="Studholme D.J."/>
        </authorList>
    </citation>
    <scope>NUCLEOTIDE SEQUENCE [LARGE SCALE GENOMIC DNA]</scope>
</reference>
<sequence>MRHSRGRKLSHDIIEHRIVSIKPWEPGEVEPDRKRRKRALDHRDVPSRAFASCLPRALHPAELVLCVQVEPHRHSRNAPSNHSLHPTARPTAELAALGSCPGLDRDNSRPTKADHRNSRRNEIREKGLLKAPNSIRTQSEEHDHGRYYHFHRDYGHDTDECYDLKNQIEDLICCHLDQFVRKPCKLSLCPKGPMVRQIDVIVGRPVAGGDSSSARKAYARAEVQKRPRARLDPEITFKSENEYPAHIVNAHVKPIMIDTGSSVDILYFDTF</sequence>